<accession>A0A077M879</accession>
<evidence type="ECO:0000313" key="8">
    <source>
        <dbReference type="Proteomes" id="UP000035720"/>
    </source>
</evidence>
<dbReference type="Proteomes" id="UP000035720">
    <property type="component" value="Unassembled WGS sequence"/>
</dbReference>
<dbReference type="PANTHER" id="PTHR33823">
    <property type="entry name" value="RNA POLYMERASE-BINDING TRANSCRIPTION FACTOR DKSA-RELATED"/>
    <property type="match status" value="1"/>
</dbReference>
<dbReference type="SUPFAM" id="SSF109635">
    <property type="entry name" value="DnaK suppressor protein DksA, alpha-hairpin domain"/>
    <property type="match status" value="1"/>
</dbReference>
<protein>
    <submittedName>
        <fullName evidence="7">Putative DNA-binding protein</fullName>
    </submittedName>
</protein>
<keyword evidence="8" id="KW-1185">Reference proteome</keyword>
<reference evidence="7 8" key="1">
    <citation type="journal article" date="2013" name="ISME J.">
        <title>A metabolic model for members of the genus Tetrasphaera involved in enhanced biological phosphorus removal.</title>
        <authorList>
            <person name="Kristiansen R."/>
            <person name="Nguyen H.T.T."/>
            <person name="Saunders A.M."/>
            <person name="Nielsen J.L."/>
            <person name="Wimmer R."/>
            <person name="Le V.Q."/>
            <person name="McIlroy S.J."/>
            <person name="Petrovski S."/>
            <person name="Seviour R.J."/>
            <person name="Calteau A."/>
            <person name="Nielsen K.L."/>
            <person name="Nielsen P.H."/>
        </authorList>
    </citation>
    <scope>NUCLEOTIDE SEQUENCE [LARGE SCALE GENOMIC DNA]</scope>
    <source>
        <strain evidence="7 8">Ben 74</strain>
    </source>
</reference>
<sequence>MSPTRAPRSTAQGSVPSPPVKDGEAPWTAAELAAIRAGLEADIETLRGEIDVAEHEVVELMRHSGDGAGDDQADAGSKTLEREQELSLANNARELLVQSTRAIERLEDGTYGTCENCGNAIGKLRLEAAPRATLCLPCKSKEERR</sequence>
<feature type="zinc finger region" description="dksA C4-type" evidence="4">
    <location>
        <begin position="114"/>
        <end position="138"/>
    </location>
</feature>
<keyword evidence="3" id="KW-0862">Zinc</keyword>
<dbReference type="EMBL" id="CAJC01000150">
    <property type="protein sequence ID" value="CCI53506.1"/>
    <property type="molecule type" value="Genomic_DNA"/>
</dbReference>
<proteinExistence type="predicted"/>
<evidence type="ECO:0000256" key="3">
    <source>
        <dbReference type="ARBA" id="ARBA00022833"/>
    </source>
</evidence>
<evidence type="ECO:0000256" key="2">
    <source>
        <dbReference type="ARBA" id="ARBA00022771"/>
    </source>
</evidence>
<keyword evidence="2" id="KW-0863">Zinc-finger</keyword>
<evidence type="ECO:0000259" key="6">
    <source>
        <dbReference type="Pfam" id="PF01258"/>
    </source>
</evidence>
<dbReference type="AlphaFoldDB" id="A0A077M879"/>
<comment type="caution">
    <text evidence="7">The sequence shown here is derived from an EMBL/GenBank/DDBJ whole genome shotgun (WGS) entry which is preliminary data.</text>
</comment>
<dbReference type="PROSITE" id="PS51128">
    <property type="entry name" value="ZF_DKSA_2"/>
    <property type="match status" value="1"/>
</dbReference>
<feature type="region of interest" description="Disordered" evidence="5">
    <location>
        <begin position="1"/>
        <end position="26"/>
    </location>
</feature>
<dbReference type="SUPFAM" id="SSF57716">
    <property type="entry name" value="Glucocorticoid receptor-like (DNA-binding domain)"/>
    <property type="match status" value="1"/>
</dbReference>
<dbReference type="InterPro" id="IPR020458">
    <property type="entry name" value="Znf_DskA_TraR_CS"/>
</dbReference>
<keyword evidence="1" id="KW-0479">Metal-binding</keyword>
<dbReference type="GO" id="GO:0008270">
    <property type="term" value="F:zinc ion binding"/>
    <property type="evidence" value="ECO:0007669"/>
    <property type="project" value="UniProtKB-KW"/>
</dbReference>
<gene>
    <name evidence="7" type="ORF">BN13_40058</name>
</gene>
<feature type="domain" description="Zinc finger DksA/TraR C4-type" evidence="6">
    <location>
        <begin position="109"/>
        <end position="144"/>
    </location>
</feature>
<dbReference type="InterPro" id="IPR000962">
    <property type="entry name" value="Znf_DskA_TraR"/>
</dbReference>
<evidence type="ECO:0000256" key="5">
    <source>
        <dbReference type="SAM" id="MobiDB-lite"/>
    </source>
</evidence>
<organism evidence="7 8">
    <name type="scientific">Nostocoides jenkinsii Ben 74</name>
    <dbReference type="NCBI Taxonomy" id="1193518"/>
    <lineage>
        <taxon>Bacteria</taxon>
        <taxon>Bacillati</taxon>
        <taxon>Actinomycetota</taxon>
        <taxon>Actinomycetes</taxon>
        <taxon>Micrococcales</taxon>
        <taxon>Intrasporangiaceae</taxon>
        <taxon>Nostocoides</taxon>
    </lineage>
</organism>
<dbReference type="Pfam" id="PF01258">
    <property type="entry name" value="zf-dskA_traR"/>
    <property type="match status" value="1"/>
</dbReference>
<dbReference type="PROSITE" id="PS01102">
    <property type="entry name" value="ZF_DKSA_1"/>
    <property type="match status" value="1"/>
</dbReference>
<name>A0A077M879_9MICO</name>
<dbReference type="PANTHER" id="PTHR33823:SF2">
    <property type="entry name" value="RNA POLYMERASE-BINDING TRANSCRIPTION FACTOR DKSA"/>
    <property type="match status" value="1"/>
</dbReference>
<evidence type="ECO:0000256" key="4">
    <source>
        <dbReference type="PROSITE-ProRule" id="PRU00510"/>
    </source>
</evidence>
<evidence type="ECO:0000313" key="7">
    <source>
        <dbReference type="EMBL" id="CCI53506.1"/>
    </source>
</evidence>
<dbReference type="STRING" id="1193518.BN13_40058"/>
<dbReference type="Gene3D" id="1.20.120.910">
    <property type="entry name" value="DksA, coiled-coil domain"/>
    <property type="match status" value="1"/>
</dbReference>
<dbReference type="RefSeq" id="WP_048548741.1">
    <property type="nucleotide sequence ID" value="NZ_HF571038.1"/>
</dbReference>
<dbReference type="GO" id="GO:0003677">
    <property type="term" value="F:DNA binding"/>
    <property type="evidence" value="ECO:0007669"/>
    <property type="project" value="UniProtKB-KW"/>
</dbReference>
<evidence type="ECO:0000256" key="1">
    <source>
        <dbReference type="ARBA" id="ARBA00022723"/>
    </source>
</evidence>
<feature type="compositionally biased region" description="Polar residues" evidence="5">
    <location>
        <begin position="1"/>
        <end position="15"/>
    </location>
</feature>
<dbReference type="InterPro" id="IPR037187">
    <property type="entry name" value="DnaK_N"/>
</dbReference>
<keyword evidence="7" id="KW-0238">DNA-binding</keyword>
<feature type="region of interest" description="Disordered" evidence="5">
    <location>
        <begin position="61"/>
        <end position="82"/>
    </location>
</feature>